<keyword evidence="2" id="KW-0812">Transmembrane</keyword>
<evidence type="ECO:0000256" key="1">
    <source>
        <dbReference type="ARBA" id="ARBA00004167"/>
    </source>
</evidence>
<comment type="subcellular location">
    <subcellularLocation>
        <location evidence="1">Membrane</location>
        <topology evidence="1">Single-pass membrane protein</topology>
    </subcellularLocation>
</comment>
<keyword evidence="3" id="KW-1133">Transmembrane helix</keyword>
<evidence type="ECO:0000256" key="2">
    <source>
        <dbReference type="ARBA" id="ARBA00022692"/>
    </source>
</evidence>
<dbReference type="Proteomes" id="UP001521181">
    <property type="component" value="Unassembled WGS sequence"/>
</dbReference>
<gene>
    <name evidence="7" type="ORF">LZA78_11450</name>
</gene>
<proteinExistence type="predicted"/>
<reference evidence="7 8" key="1">
    <citation type="submission" date="2021-12" db="EMBL/GenBank/DDBJ databases">
        <title>Sinirhodobacter sp. WL0062 is a bacterium isolated from seawater.</title>
        <authorList>
            <person name="Wang L."/>
            <person name="He W."/>
            <person name="Zhang D.-F."/>
        </authorList>
    </citation>
    <scope>NUCLEOTIDE SEQUENCE [LARGE SCALE GENOMIC DNA]</scope>
    <source>
        <strain evidence="7 8">WL0062</strain>
    </source>
</reference>
<evidence type="ECO:0000259" key="6">
    <source>
        <dbReference type="Pfam" id="PF04357"/>
    </source>
</evidence>
<feature type="domain" description="Translocation and assembly module TamB C-terminal" evidence="6">
    <location>
        <begin position="848"/>
        <end position="1192"/>
    </location>
</feature>
<keyword evidence="4" id="KW-0472">Membrane</keyword>
<evidence type="ECO:0000313" key="8">
    <source>
        <dbReference type="Proteomes" id="UP001521181"/>
    </source>
</evidence>
<dbReference type="PANTHER" id="PTHR36985:SF1">
    <property type="entry name" value="TRANSLOCATION AND ASSEMBLY MODULE SUBUNIT TAMB"/>
    <property type="match status" value="1"/>
</dbReference>
<name>A0ABS8YY79_9RHOB</name>
<evidence type="ECO:0000313" key="7">
    <source>
        <dbReference type="EMBL" id="MCE5974100.1"/>
    </source>
</evidence>
<dbReference type="PANTHER" id="PTHR36985">
    <property type="entry name" value="TRANSLOCATION AND ASSEMBLY MODULE SUBUNIT TAMB"/>
    <property type="match status" value="1"/>
</dbReference>
<evidence type="ECO:0000256" key="4">
    <source>
        <dbReference type="ARBA" id="ARBA00023136"/>
    </source>
</evidence>
<sequence length="1192" mass="123795">MRRSVSLLLLTLWPAVVPAQESTPPEPVSAEQTERDRSYLTGLIEDNLSGAGRSVRLEGFAGALSSRATFESLSISDENGAWLTIRNGAMSWNRTAILAGRFEIKELSAAVIELPRLPAASAEESANPEAKPFSFALPELPVSVDIGTLKADKVILGEALMGQAATVKLSGQMHLEGGEGNTRLSVERIDGQKGIVALTGAYANATRQLDLDLLVEEGKDGIAATLIGLPGTPAISLAVSGSDPIDNFTAGLALSTEGKPRLSGKVALSSVATTPDAPAEKHFSANLGGDIAPVLAPEYRDFFGANVALLAEGHRGADGVLSLSKLEIDSEALDVAGTADILPSGLPGRADLTIRLGLDSGEEVLLPLGGEKTWVRRGTLGFKYDSALSDGWTLDARVMQLRRAEGEILNTRLSGSGRIGRPNGQNPTVGGTISFAAGGIAPVDPALQEAIGSFISGKTIFFWQKGGALNLQNLRVIGRDLALAGRMRFDDLASGLDVSGDLTLRQDALEHFSALTGRDLGGALDGRLSGRYTLLTGAFDADASLTGHDLRSGQTQLDGLLQGRSEITVSALRDENGITLRNLNATARQLVAQASGVLNTGASDLRASARMGDLSVMGGGLRGALQADATLTEANGARQIGVQAKGDQLAIGMAEIDRILAGQSLIDLSAEERDGHLLLQSFTLTNPQLRAEAQGTLTDAIRKITLSARLANAALLAPGFPGPLELSGSVIDETSAYRLDLSATGPGNSRATVNGTLAADLSTSDLAISGGAETALVNAFIAPRTIQGPLNFDLRMQGKPSLAALSGRATVDGARMVAPAIGVTLENLALHADLAGARTSLSGNVAVKGGGSLSLSGAIGLTSPFQSDLRVEMNAARLRDPELYDTRISGPVTVSGPLKGGALIGGTLTLDETELRIPSSGLSGIADIPAIDHLAEPAAVHSTRARAGVLAVEAKEAARSGGFGLDLTVLALRRIFVRGRGLDAELGGSLRLTGTTNNMVPIGEFSLVRGRLDVLAKRFTLDEGKIAMQGALEPWLLFRATTKQDDYTINLTLEGAASEPELTITSSPELPEEEVLARLLFNRGLTNLSALQAVQLASAVATLAGKGGAGIMAKLREGTGLDDLDVSTDETGAASFRAGKYLSENLYTDLSVDSEGETELNLNLDVTPNLTARGSVGSDGASGIGIFFEKDY</sequence>
<protein>
    <submittedName>
        <fullName evidence="7">Translocation/assembly module TamB domain-containing protein</fullName>
    </submittedName>
</protein>
<keyword evidence="5" id="KW-0732">Signal</keyword>
<accession>A0ABS8YY79</accession>
<evidence type="ECO:0000256" key="3">
    <source>
        <dbReference type="ARBA" id="ARBA00022989"/>
    </source>
</evidence>
<dbReference type="Pfam" id="PF04357">
    <property type="entry name" value="TamB"/>
    <property type="match status" value="1"/>
</dbReference>
<organism evidence="7 8">
    <name type="scientific">Rhodobacter flavimaris</name>
    <dbReference type="NCBI Taxonomy" id="2907145"/>
    <lineage>
        <taxon>Bacteria</taxon>
        <taxon>Pseudomonadati</taxon>
        <taxon>Pseudomonadota</taxon>
        <taxon>Alphaproteobacteria</taxon>
        <taxon>Rhodobacterales</taxon>
        <taxon>Rhodobacter group</taxon>
        <taxon>Rhodobacter</taxon>
    </lineage>
</organism>
<keyword evidence="8" id="KW-1185">Reference proteome</keyword>
<evidence type="ECO:0000256" key="5">
    <source>
        <dbReference type="SAM" id="SignalP"/>
    </source>
</evidence>
<comment type="caution">
    <text evidence="7">The sequence shown here is derived from an EMBL/GenBank/DDBJ whole genome shotgun (WGS) entry which is preliminary data.</text>
</comment>
<feature type="signal peptide" evidence="5">
    <location>
        <begin position="1"/>
        <end position="19"/>
    </location>
</feature>
<dbReference type="RefSeq" id="WP_233677070.1">
    <property type="nucleotide sequence ID" value="NZ_JAJUOS010000008.1"/>
</dbReference>
<dbReference type="EMBL" id="JAJUOS010000008">
    <property type="protein sequence ID" value="MCE5974100.1"/>
    <property type="molecule type" value="Genomic_DNA"/>
</dbReference>
<dbReference type="InterPro" id="IPR007452">
    <property type="entry name" value="TamB_C"/>
</dbReference>
<feature type="chain" id="PRO_5045719436" evidence="5">
    <location>
        <begin position="20"/>
        <end position="1192"/>
    </location>
</feature>